<protein>
    <recommendedName>
        <fullName evidence="1">At2g29880-like C-terminal domain-containing protein</fullName>
    </recommendedName>
</protein>
<feature type="domain" description="At2g29880-like C-terminal" evidence="1">
    <location>
        <begin position="142"/>
        <end position="163"/>
    </location>
</feature>
<dbReference type="InterPro" id="IPR056253">
    <property type="entry name" value="At2g29880-like_C"/>
</dbReference>
<dbReference type="PANTHER" id="PTHR47864">
    <property type="entry name" value="TRANSMEMBRANE PROTEIN"/>
    <property type="match status" value="1"/>
</dbReference>
<dbReference type="InterPro" id="IPR055314">
    <property type="entry name" value="At2g29880-like"/>
</dbReference>
<proteinExistence type="predicted"/>
<dbReference type="EMBL" id="JANJYI010000007">
    <property type="protein sequence ID" value="KAK2641673.1"/>
    <property type="molecule type" value="Genomic_DNA"/>
</dbReference>
<evidence type="ECO:0000259" key="1">
    <source>
        <dbReference type="Pfam" id="PF24769"/>
    </source>
</evidence>
<comment type="caution">
    <text evidence="2">The sequence shown here is derived from an EMBL/GenBank/DDBJ whole genome shotgun (WGS) entry which is preliminary data.</text>
</comment>
<keyword evidence="3" id="KW-1185">Reference proteome</keyword>
<evidence type="ECO:0000313" key="3">
    <source>
        <dbReference type="Proteomes" id="UP001280121"/>
    </source>
</evidence>
<dbReference type="Proteomes" id="UP001280121">
    <property type="component" value="Unassembled WGS sequence"/>
</dbReference>
<accession>A0AAD9WT86</accession>
<organism evidence="2 3">
    <name type="scientific">Dipteronia dyeriana</name>
    <dbReference type="NCBI Taxonomy" id="168575"/>
    <lineage>
        <taxon>Eukaryota</taxon>
        <taxon>Viridiplantae</taxon>
        <taxon>Streptophyta</taxon>
        <taxon>Embryophyta</taxon>
        <taxon>Tracheophyta</taxon>
        <taxon>Spermatophyta</taxon>
        <taxon>Magnoliopsida</taxon>
        <taxon>eudicotyledons</taxon>
        <taxon>Gunneridae</taxon>
        <taxon>Pentapetalae</taxon>
        <taxon>rosids</taxon>
        <taxon>malvids</taxon>
        <taxon>Sapindales</taxon>
        <taxon>Sapindaceae</taxon>
        <taxon>Hippocastanoideae</taxon>
        <taxon>Acereae</taxon>
        <taxon>Dipteronia</taxon>
    </lineage>
</organism>
<reference evidence="2" key="1">
    <citation type="journal article" date="2023" name="Plant J.">
        <title>Genome sequences and population genomics provide insights into the demographic history, inbreeding, and mutation load of two 'living fossil' tree species of Dipteronia.</title>
        <authorList>
            <person name="Feng Y."/>
            <person name="Comes H.P."/>
            <person name="Chen J."/>
            <person name="Zhu S."/>
            <person name="Lu R."/>
            <person name="Zhang X."/>
            <person name="Li P."/>
            <person name="Qiu J."/>
            <person name="Olsen K.M."/>
            <person name="Qiu Y."/>
        </authorList>
    </citation>
    <scope>NUCLEOTIDE SEQUENCE</scope>
    <source>
        <strain evidence="2">KIB01</strain>
    </source>
</reference>
<dbReference type="AlphaFoldDB" id="A0AAD9WT86"/>
<evidence type="ECO:0000313" key="2">
    <source>
        <dbReference type="EMBL" id="KAK2641673.1"/>
    </source>
</evidence>
<dbReference type="Pfam" id="PF24769">
    <property type="entry name" value="At2g29880_C"/>
    <property type="match status" value="1"/>
</dbReference>
<sequence>MDIFTDYKDTRIAIGNGTVVERHLIGLRHDTYVRTFEVKENKDGGLDDLIYDFGTGTFVTDQQEPLYQSLSLRNSTSPLPFQSKSSEIPLATRKWNRIEYERKSSSFETNNTQPDAIDKLNRTIDKLNHTIDSIATRDHSSWDLIKEIQDLDNCARFKALKLLILE</sequence>
<dbReference type="PANTHER" id="PTHR47864:SF2">
    <property type="entry name" value="MYB_SANT-LIKE DNA-BINDING DOMAIN PROTEIN"/>
    <property type="match status" value="1"/>
</dbReference>
<name>A0AAD9WT86_9ROSI</name>
<gene>
    <name evidence="2" type="ORF">Ddye_023436</name>
</gene>